<comment type="caution">
    <text evidence="4">The sequence shown here is derived from an EMBL/GenBank/DDBJ whole genome shotgun (WGS) entry which is preliminary data.</text>
</comment>
<dbReference type="Gene3D" id="1.20.200.10">
    <property type="entry name" value="Fumarase/aspartase (Central domain)"/>
    <property type="match status" value="1"/>
</dbReference>
<dbReference type="EC" id="5.5.1.2" evidence="4"/>
<dbReference type="SUPFAM" id="SSF48557">
    <property type="entry name" value="L-aspartase-like"/>
    <property type="match status" value="1"/>
</dbReference>
<dbReference type="InterPro" id="IPR012789">
    <property type="entry name" value="Protocat_PcaB-like"/>
</dbReference>
<dbReference type="InterPro" id="IPR022761">
    <property type="entry name" value="Fumarate_lyase_N"/>
</dbReference>
<keyword evidence="1" id="KW-0456">Lyase</keyword>
<dbReference type="RefSeq" id="WP_263247016.1">
    <property type="nucleotide sequence ID" value="NZ_BAABLT010000006.1"/>
</dbReference>
<dbReference type="Pfam" id="PF00206">
    <property type="entry name" value="Lyase_1"/>
    <property type="match status" value="1"/>
</dbReference>
<dbReference type="SMART" id="SM00998">
    <property type="entry name" value="ADSL_C"/>
    <property type="match status" value="1"/>
</dbReference>
<dbReference type="NCBIfam" id="TIGR02426">
    <property type="entry name" value="protocat_pcaB"/>
    <property type="match status" value="1"/>
</dbReference>
<dbReference type="PANTHER" id="PTHR43172">
    <property type="entry name" value="ADENYLOSUCCINATE LYASE"/>
    <property type="match status" value="1"/>
</dbReference>
<gene>
    <name evidence="4" type="primary">pcaB</name>
    <name evidence="4" type="ORF">ACFQ16_17975</name>
</gene>
<dbReference type="PANTHER" id="PTHR43172:SF2">
    <property type="entry name" value="ADENYLOSUCCINATE LYASE C-TERMINAL DOMAIN-CONTAINING PROTEIN"/>
    <property type="match status" value="1"/>
</dbReference>
<dbReference type="PROSITE" id="PS00163">
    <property type="entry name" value="FUMARATE_LYASES"/>
    <property type="match status" value="1"/>
</dbReference>
<comment type="similarity">
    <text evidence="2">Belongs to the class-II fumarase/aspartase family.</text>
</comment>
<dbReference type="EMBL" id="JBHTIW010000014">
    <property type="protein sequence ID" value="MFD0921637.1"/>
    <property type="molecule type" value="Genomic_DNA"/>
</dbReference>
<dbReference type="InterPro" id="IPR000362">
    <property type="entry name" value="Fumarate_lyase_fam"/>
</dbReference>
<dbReference type="Proteomes" id="UP001597018">
    <property type="component" value="Unassembled WGS sequence"/>
</dbReference>
<dbReference type="CDD" id="cd01597">
    <property type="entry name" value="pCLME"/>
    <property type="match status" value="1"/>
</dbReference>
<dbReference type="InterPro" id="IPR020557">
    <property type="entry name" value="Fumarate_lyase_CS"/>
</dbReference>
<evidence type="ECO:0000313" key="5">
    <source>
        <dbReference type="Proteomes" id="UP001597018"/>
    </source>
</evidence>
<organism evidence="4 5">
    <name type="scientific">Saccharopolyspora rosea</name>
    <dbReference type="NCBI Taxonomy" id="524884"/>
    <lineage>
        <taxon>Bacteria</taxon>
        <taxon>Bacillati</taxon>
        <taxon>Actinomycetota</taxon>
        <taxon>Actinomycetes</taxon>
        <taxon>Pseudonocardiales</taxon>
        <taxon>Pseudonocardiaceae</taxon>
        <taxon>Saccharopolyspora</taxon>
    </lineage>
</organism>
<protein>
    <submittedName>
        <fullName evidence="4">3-carboxy-cis,cis-muconate cycloisomerase</fullName>
        <ecNumber evidence="4">5.5.1.2</ecNumber>
    </submittedName>
</protein>
<dbReference type="InterPro" id="IPR008948">
    <property type="entry name" value="L-Aspartase-like"/>
</dbReference>
<keyword evidence="4" id="KW-0413">Isomerase</keyword>
<dbReference type="Pfam" id="PF10397">
    <property type="entry name" value="ADSL_C"/>
    <property type="match status" value="1"/>
</dbReference>
<dbReference type="Gene3D" id="1.10.40.30">
    <property type="entry name" value="Fumarase/aspartase (C-terminal domain)"/>
    <property type="match status" value="1"/>
</dbReference>
<feature type="domain" description="Adenylosuccinate lyase C-terminal" evidence="3">
    <location>
        <begin position="358"/>
        <end position="437"/>
    </location>
</feature>
<dbReference type="PRINTS" id="PR00149">
    <property type="entry name" value="FUMRATELYASE"/>
</dbReference>
<name>A0ABW3FV61_9PSEU</name>
<dbReference type="GO" id="GO:0047472">
    <property type="term" value="F:3-carboxy-cis,cis-muconate cycloisomerase activity"/>
    <property type="evidence" value="ECO:0007669"/>
    <property type="project" value="UniProtKB-EC"/>
</dbReference>
<evidence type="ECO:0000256" key="2">
    <source>
        <dbReference type="ARBA" id="ARBA00034772"/>
    </source>
</evidence>
<evidence type="ECO:0000259" key="3">
    <source>
        <dbReference type="SMART" id="SM00998"/>
    </source>
</evidence>
<reference evidence="5" key="1">
    <citation type="journal article" date="2019" name="Int. J. Syst. Evol. Microbiol.">
        <title>The Global Catalogue of Microorganisms (GCM) 10K type strain sequencing project: providing services to taxonomists for standard genome sequencing and annotation.</title>
        <authorList>
            <consortium name="The Broad Institute Genomics Platform"/>
            <consortium name="The Broad Institute Genome Sequencing Center for Infectious Disease"/>
            <person name="Wu L."/>
            <person name="Ma J."/>
        </authorList>
    </citation>
    <scope>NUCLEOTIDE SEQUENCE [LARGE SCALE GENOMIC DNA]</scope>
    <source>
        <strain evidence="5">CCUG 56401</strain>
    </source>
</reference>
<proteinExistence type="inferred from homology"/>
<evidence type="ECO:0000313" key="4">
    <source>
        <dbReference type="EMBL" id="MFD0921637.1"/>
    </source>
</evidence>
<keyword evidence="5" id="KW-1185">Reference proteome</keyword>
<dbReference type="PRINTS" id="PR00145">
    <property type="entry name" value="ARGSUCLYASE"/>
</dbReference>
<dbReference type="InterPro" id="IPR019468">
    <property type="entry name" value="AdenyloSucc_lyase_C"/>
</dbReference>
<evidence type="ECO:0000256" key="1">
    <source>
        <dbReference type="ARBA" id="ARBA00023239"/>
    </source>
</evidence>
<sequence length="446" mass="46392">MTEPSLFAPMSSTPEAAERTGRRAWVQAMLDFERALAAAQSSAGIVPAEAAAEIARCCRAELFDADSIAERAVSSATPVIALVRDLTGAVDPAARPHVHRGATSQDVVDTAAMLIARSVLDLVVADLAAAARECARLAEQHRDTVLIGRSLLQQALPTTFGCRAAGWLTALDDAATGLRRVRDQRLAVQLGGPAGTLSALGAGGARVVGLLAAELGLAEPVVPWHTDRSRVAELAGALGSAAGVLGKIALDVELHAQTEVGELTEGRSGGSSAMPHKQNPVSAVLVTAASKRVPGLVATLLSAMPQEYERAAGAWQSEWEPLTELLRVVAAAAATTRDLLAGLRVHPERMAANLELTGGLVMAEAAAGALMGALGRTEAQDLVAELCRCAVRRGTTLRAELLRDSRVRAVLSEQDVVAATEPADHLGSAREFVDRALSAHSGREYA</sequence>
<accession>A0ABW3FV61</accession>